<dbReference type="InterPro" id="IPR036366">
    <property type="entry name" value="PGBDSf"/>
</dbReference>
<sequence length="146" mass="15476">MSATWPLQKNGSSGEPAQTVQYLLRAHGYSVTVDGVFGPATEAAVRAFQSSAGIVVDGAVGDQSWPALIITVRDGDRSEKGDAVRAVQDQANARISDPGNFLPVDGVFGRRTDAWVRGFQQHAGITVDGIVGPTTWNRLVKDEPGN</sequence>
<gene>
    <name evidence="2" type="ORF">FrCorBMG51_15235</name>
</gene>
<name>A0ABR5F2E9_9ACTN</name>
<comment type="caution">
    <text evidence="2">The sequence shown here is derived from an EMBL/GenBank/DDBJ whole genome shotgun (WGS) entry which is preliminary data.</text>
</comment>
<dbReference type="Proteomes" id="UP000035425">
    <property type="component" value="Unassembled WGS sequence"/>
</dbReference>
<dbReference type="EMBL" id="JWIO01000024">
    <property type="protein sequence ID" value="KLL10882.1"/>
    <property type="molecule type" value="Genomic_DNA"/>
</dbReference>
<organism evidence="2 3">
    <name type="scientific">Protofrankia coriariae</name>
    <dbReference type="NCBI Taxonomy" id="1562887"/>
    <lineage>
        <taxon>Bacteria</taxon>
        <taxon>Bacillati</taxon>
        <taxon>Actinomycetota</taxon>
        <taxon>Actinomycetes</taxon>
        <taxon>Frankiales</taxon>
        <taxon>Frankiaceae</taxon>
        <taxon>Protofrankia</taxon>
    </lineage>
</organism>
<dbReference type="RefSeq" id="WP_047223710.1">
    <property type="nucleotide sequence ID" value="NZ_JWIO01000024.1"/>
</dbReference>
<feature type="domain" description="Peptidoglycan binding-like" evidence="1">
    <location>
        <begin position="81"/>
        <end position="139"/>
    </location>
</feature>
<dbReference type="InterPro" id="IPR036365">
    <property type="entry name" value="PGBD-like_sf"/>
</dbReference>
<dbReference type="SUPFAM" id="SSF47090">
    <property type="entry name" value="PGBD-like"/>
    <property type="match status" value="2"/>
</dbReference>
<reference evidence="2 3" key="1">
    <citation type="submission" date="2014-12" db="EMBL/GenBank/DDBJ databases">
        <title>Frankia sp. BMG5.1 draft genome.</title>
        <authorList>
            <person name="Gtari M."/>
            <person name="Ghodhbane-Gtari F."/>
            <person name="Nouioui I."/>
            <person name="Ktari A."/>
            <person name="Hezbri K."/>
            <person name="Mimouni W."/>
            <person name="Sbissi I."/>
            <person name="Ayari A."/>
            <person name="Yamanaka T."/>
            <person name="Normand P."/>
            <person name="Tisa L.S."/>
            <person name="Boudabous A."/>
        </authorList>
    </citation>
    <scope>NUCLEOTIDE SEQUENCE [LARGE SCALE GENOMIC DNA]</scope>
    <source>
        <strain evidence="2 3">BMG5.1</strain>
    </source>
</reference>
<feature type="domain" description="Peptidoglycan binding-like" evidence="1">
    <location>
        <begin position="14"/>
        <end position="67"/>
    </location>
</feature>
<dbReference type="Pfam" id="PF01471">
    <property type="entry name" value="PG_binding_1"/>
    <property type="match status" value="2"/>
</dbReference>
<protein>
    <recommendedName>
        <fullName evidence="1">Peptidoglycan binding-like domain-containing protein</fullName>
    </recommendedName>
</protein>
<evidence type="ECO:0000313" key="3">
    <source>
        <dbReference type="Proteomes" id="UP000035425"/>
    </source>
</evidence>
<evidence type="ECO:0000313" key="2">
    <source>
        <dbReference type="EMBL" id="KLL10882.1"/>
    </source>
</evidence>
<proteinExistence type="predicted"/>
<keyword evidence="3" id="KW-1185">Reference proteome</keyword>
<accession>A0ABR5F2E9</accession>
<dbReference type="InterPro" id="IPR002477">
    <property type="entry name" value="Peptidoglycan-bd-like"/>
</dbReference>
<evidence type="ECO:0000259" key="1">
    <source>
        <dbReference type="Pfam" id="PF01471"/>
    </source>
</evidence>
<dbReference type="Gene3D" id="1.10.101.10">
    <property type="entry name" value="PGBD-like superfamily/PGBD"/>
    <property type="match status" value="2"/>
</dbReference>